<keyword evidence="1" id="KW-1133">Transmembrane helix</keyword>
<name>A0A558AV21_9STAP</name>
<dbReference type="OrthoDB" id="2418141at2"/>
<dbReference type="Proteomes" id="UP000315103">
    <property type="component" value="Unassembled WGS sequence"/>
</dbReference>
<keyword evidence="1" id="KW-0472">Membrane</keyword>
<keyword evidence="1" id="KW-0812">Transmembrane</keyword>
<comment type="caution">
    <text evidence="2">The sequence shown here is derived from an EMBL/GenBank/DDBJ whole genome shotgun (WGS) entry which is preliminary data.</text>
</comment>
<protein>
    <recommendedName>
        <fullName evidence="4">CXXC-20-CXXC protein</fullName>
    </recommendedName>
</protein>
<gene>
    <name evidence="2" type="ORF">FO441_06755</name>
</gene>
<evidence type="ECO:0008006" key="4">
    <source>
        <dbReference type="Google" id="ProtNLM"/>
    </source>
</evidence>
<sequence>MEVKGMTRCQKCGKQWTFKEKLRKSFKFSFDRSMNCPHCQEKQYLTNGYRKKSALITFLMILTIFLPSFLGASWEIYVVCLVAAVSIGFFLQIHTFELSNTDEGDFWNE</sequence>
<dbReference type="InterPro" id="IPR026369">
    <property type="entry name" value="CxxC_20_CxxC"/>
</dbReference>
<reference evidence="2 3" key="1">
    <citation type="submission" date="2019-07" db="EMBL/GenBank/DDBJ databases">
        <title>Salinicoccus cyprini sp. nov., isolated from gastro-intestinal tract of mirror carp, Cyprinus carpio var. specularis, collected from Gobind Sagar Reservoir, Himachal Pradesh, India.</title>
        <authorList>
            <person name="Talwar C."/>
            <person name="Singh A.K."/>
            <person name="Lal R."/>
            <person name="Negi R.K."/>
        </authorList>
    </citation>
    <scope>NUCLEOTIDE SEQUENCE [LARGE SCALE GENOMIC DNA]</scope>
    <source>
        <strain evidence="2 3">CT19</strain>
    </source>
</reference>
<evidence type="ECO:0000313" key="2">
    <source>
        <dbReference type="EMBL" id="TVT28108.1"/>
    </source>
</evidence>
<dbReference type="EMBL" id="VMSJ01000002">
    <property type="protein sequence ID" value="TVT28108.1"/>
    <property type="molecule type" value="Genomic_DNA"/>
</dbReference>
<keyword evidence="3" id="KW-1185">Reference proteome</keyword>
<evidence type="ECO:0000256" key="1">
    <source>
        <dbReference type="SAM" id="Phobius"/>
    </source>
</evidence>
<evidence type="ECO:0000313" key="3">
    <source>
        <dbReference type="Proteomes" id="UP000315103"/>
    </source>
</evidence>
<feature type="transmembrane region" description="Helical" evidence="1">
    <location>
        <begin position="76"/>
        <end position="93"/>
    </location>
</feature>
<proteinExistence type="predicted"/>
<dbReference type="NCBIfam" id="TIGR04104">
    <property type="entry name" value="cxxc_20_cxxc"/>
    <property type="match status" value="1"/>
</dbReference>
<organism evidence="2 3">
    <name type="scientific">Salinicoccus cyprini</name>
    <dbReference type="NCBI Taxonomy" id="2493691"/>
    <lineage>
        <taxon>Bacteria</taxon>
        <taxon>Bacillati</taxon>
        <taxon>Bacillota</taxon>
        <taxon>Bacilli</taxon>
        <taxon>Bacillales</taxon>
        <taxon>Staphylococcaceae</taxon>
        <taxon>Salinicoccus</taxon>
    </lineage>
</organism>
<dbReference type="AlphaFoldDB" id="A0A558AV21"/>
<accession>A0A558AV21</accession>
<feature type="transmembrane region" description="Helical" evidence="1">
    <location>
        <begin position="53"/>
        <end position="70"/>
    </location>
</feature>